<comment type="caution">
    <text evidence="1">The sequence shown here is derived from an EMBL/GenBank/DDBJ whole genome shotgun (WGS) entry which is preliminary data.</text>
</comment>
<evidence type="ECO:0000313" key="1">
    <source>
        <dbReference type="EMBL" id="CAG8818712.1"/>
    </source>
</evidence>
<accession>A0ABN7W6R1</accession>
<proteinExistence type="predicted"/>
<protein>
    <submittedName>
        <fullName evidence="1">39154_t:CDS:1</fullName>
    </submittedName>
</protein>
<evidence type="ECO:0000313" key="2">
    <source>
        <dbReference type="Proteomes" id="UP000789901"/>
    </source>
</evidence>
<reference evidence="1 2" key="1">
    <citation type="submission" date="2021-06" db="EMBL/GenBank/DDBJ databases">
        <authorList>
            <person name="Kallberg Y."/>
            <person name="Tangrot J."/>
            <person name="Rosling A."/>
        </authorList>
    </citation>
    <scope>NUCLEOTIDE SEQUENCE [LARGE SCALE GENOMIC DNA]</scope>
    <source>
        <strain evidence="1 2">120-4 pot B 10/14</strain>
    </source>
</reference>
<keyword evidence="2" id="KW-1185">Reference proteome</keyword>
<dbReference type="EMBL" id="CAJVQB010032723">
    <property type="protein sequence ID" value="CAG8818712.1"/>
    <property type="molecule type" value="Genomic_DNA"/>
</dbReference>
<name>A0ABN7W6R1_GIGMA</name>
<sequence length="155" mass="17671">MAPPQKLPVIGHSLGITLLKQNLSHSTTKELENSYIAKYHDQTTKQYFDNPDSWLISDLLVIISEINWLEHEANQLTLQISPKDHDSNHETSVSSPIIKAESNKLSTKNISYSINAAEGTVAYLNNERICERFKTINRFNRKSPVKTSIFEENED</sequence>
<gene>
    <name evidence="1" type="ORF">GMARGA_LOCUS27121</name>
</gene>
<dbReference type="Proteomes" id="UP000789901">
    <property type="component" value="Unassembled WGS sequence"/>
</dbReference>
<feature type="non-terminal residue" evidence="1">
    <location>
        <position position="155"/>
    </location>
</feature>
<organism evidence="1 2">
    <name type="scientific">Gigaspora margarita</name>
    <dbReference type="NCBI Taxonomy" id="4874"/>
    <lineage>
        <taxon>Eukaryota</taxon>
        <taxon>Fungi</taxon>
        <taxon>Fungi incertae sedis</taxon>
        <taxon>Mucoromycota</taxon>
        <taxon>Glomeromycotina</taxon>
        <taxon>Glomeromycetes</taxon>
        <taxon>Diversisporales</taxon>
        <taxon>Gigasporaceae</taxon>
        <taxon>Gigaspora</taxon>
    </lineage>
</organism>